<protein>
    <submittedName>
        <fullName evidence="1">Uncharacterized protein</fullName>
    </submittedName>
</protein>
<evidence type="ECO:0000313" key="2">
    <source>
        <dbReference type="Proteomes" id="UP000585614"/>
    </source>
</evidence>
<organism evidence="1 2">
    <name type="scientific">Rhinolophus ferrumequinum</name>
    <name type="common">Greater horseshoe bat</name>
    <dbReference type="NCBI Taxonomy" id="59479"/>
    <lineage>
        <taxon>Eukaryota</taxon>
        <taxon>Metazoa</taxon>
        <taxon>Chordata</taxon>
        <taxon>Craniata</taxon>
        <taxon>Vertebrata</taxon>
        <taxon>Euteleostomi</taxon>
        <taxon>Mammalia</taxon>
        <taxon>Eutheria</taxon>
        <taxon>Laurasiatheria</taxon>
        <taxon>Chiroptera</taxon>
        <taxon>Yinpterochiroptera</taxon>
        <taxon>Rhinolophoidea</taxon>
        <taxon>Rhinolophidae</taxon>
        <taxon>Rhinolophinae</taxon>
        <taxon>Rhinolophus</taxon>
    </lineage>
</organism>
<accession>A0A7J7U0W1</accession>
<comment type="caution">
    <text evidence="1">The sequence shown here is derived from an EMBL/GenBank/DDBJ whole genome shotgun (WGS) entry which is preliminary data.</text>
</comment>
<dbReference type="EMBL" id="JACAGC010000017">
    <property type="protein sequence ID" value="KAF6306509.1"/>
    <property type="molecule type" value="Genomic_DNA"/>
</dbReference>
<gene>
    <name evidence="1" type="ORF">mRhiFer1_008614</name>
</gene>
<name>A0A7J7U0W1_RHIFE</name>
<reference evidence="1 2" key="1">
    <citation type="journal article" date="2020" name="Nature">
        <title>Six reference-quality genomes reveal evolution of bat adaptations.</title>
        <authorList>
            <person name="Jebb D."/>
            <person name="Huang Z."/>
            <person name="Pippel M."/>
            <person name="Hughes G.M."/>
            <person name="Lavrichenko K."/>
            <person name="Devanna P."/>
            <person name="Winkler S."/>
            <person name="Jermiin L.S."/>
            <person name="Skirmuntt E.C."/>
            <person name="Katzourakis A."/>
            <person name="Burkitt-Gray L."/>
            <person name="Ray D.A."/>
            <person name="Sullivan K.A.M."/>
            <person name="Roscito J.G."/>
            <person name="Kirilenko B.M."/>
            <person name="Davalos L.M."/>
            <person name="Corthals A.P."/>
            <person name="Power M.L."/>
            <person name="Jones G."/>
            <person name="Ransome R.D."/>
            <person name="Dechmann D.K.N."/>
            <person name="Locatelli A.G."/>
            <person name="Puechmaille S.J."/>
            <person name="Fedrigo O."/>
            <person name="Jarvis E.D."/>
            <person name="Hiller M."/>
            <person name="Vernes S.C."/>
            <person name="Myers E.W."/>
            <person name="Teeling E.C."/>
        </authorList>
    </citation>
    <scope>NUCLEOTIDE SEQUENCE [LARGE SCALE GENOMIC DNA]</scope>
    <source>
        <strain evidence="1">MRhiFer1</strain>
        <tissue evidence="1">Lung</tissue>
    </source>
</reference>
<evidence type="ECO:0000313" key="1">
    <source>
        <dbReference type="EMBL" id="KAF6306509.1"/>
    </source>
</evidence>
<proteinExistence type="predicted"/>
<dbReference type="AlphaFoldDB" id="A0A7J7U0W1"/>
<sequence length="161" mass="17440">MEICPLASFPPGSCPSLHGCPSLRMWAASDLLYCKNEKHFLRLTSGTFCESPASLLSLPLLPPGSVQYSHPQWGPLPWYSSLQPLGLHPNLIFMADLMLKHNETANLVCLNFHQGSCVLSPMSGVRQSRARPHVGASDRAATAGPITLVCSPGPHPCPFIR</sequence>
<dbReference type="Proteomes" id="UP000585614">
    <property type="component" value="Unassembled WGS sequence"/>
</dbReference>